<evidence type="ECO:0000259" key="4">
    <source>
        <dbReference type="Pfam" id="PF25893"/>
    </source>
</evidence>
<dbReference type="NCBIfam" id="TIGR01730">
    <property type="entry name" value="RND_mfp"/>
    <property type="match status" value="1"/>
</dbReference>
<dbReference type="GO" id="GO:0060003">
    <property type="term" value="P:copper ion export"/>
    <property type="evidence" value="ECO:0007669"/>
    <property type="project" value="TreeGrafter"/>
</dbReference>
<dbReference type="GO" id="GO:0015679">
    <property type="term" value="P:plasma membrane copper ion transport"/>
    <property type="evidence" value="ECO:0007669"/>
    <property type="project" value="TreeGrafter"/>
</dbReference>
<evidence type="ECO:0000256" key="3">
    <source>
        <dbReference type="SAM" id="MobiDB-lite"/>
    </source>
</evidence>
<keyword evidence="2" id="KW-0813">Transport</keyword>
<dbReference type="GO" id="GO:0022857">
    <property type="term" value="F:transmembrane transporter activity"/>
    <property type="evidence" value="ECO:0007669"/>
    <property type="project" value="InterPro"/>
</dbReference>
<dbReference type="PROSITE" id="PS51257">
    <property type="entry name" value="PROKAR_LIPOPROTEIN"/>
    <property type="match status" value="1"/>
</dbReference>
<evidence type="ECO:0000313" key="8">
    <source>
        <dbReference type="Proteomes" id="UP000198639"/>
    </source>
</evidence>
<dbReference type="PANTHER" id="PTHR30097">
    <property type="entry name" value="CATION EFFLUX SYSTEM PROTEIN CUSB"/>
    <property type="match status" value="1"/>
</dbReference>
<dbReference type="GO" id="GO:0046914">
    <property type="term" value="F:transition metal ion binding"/>
    <property type="evidence" value="ECO:0007669"/>
    <property type="project" value="TreeGrafter"/>
</dbReference>
<dbReference type="InterPro" id="IPR058647">
    <property type="entry name" value="BSH_CzcB-like"/>
</dbReference>
<feature type="domain" description="CzcB-like barrel-sandwich hybrid" evidence="5">
    <location>
        <begin position="101"/>
        <end position="241"/>
    </location>
</feature>
<dbReference type="InterPro" id="IPR051909">
    <property type="entry name" value="MFP_Cation_Efflux"/>
</dbReference>
<feature type="compositionally biased region" description="Basic and acidic residues" evidence="3">
    <location>
        <begin position="32"/>
        <end position="47"/>
    </location>
</feature>
<sequence>MNAVIRLGVYAAIFAVSACSRAPEPGPATPAHAEKGETKPRAEKEGAAEEANAAGEEAHSDHVKLSPDQIKAAGIDVGAVRRDFAGAVGGPGVIIADPQRSASVSSSVSGRVLEIRKNLGEAVARGDILAVIDSREMAQFAAEAALARRQRDLADATFQREERLFNEKVSSRQEYELARAARDEARTRARLAEQQLATTGGGRDQSGRLLVRSPFAGVVTARQIALGDILEPGAKLFEVADLRTLSVELSLAPADASRVAVGAAVDVTGDSRTAAARLGYLSRILDPETRQVRAIASISDPGTHWRIGETVTVSIALASGGGEKALAIPATAVQTIEDKPSVFIRDKDGFAIRHVTLGPQAGGYLPVKSGLDGSESIATSNTYILKAEHGKGEAGEDHD</sequence>
<accession>A0A1I1R844</accession>
<reference evidence="8" key="1">
    <citation type="submission" date="2016-10" db="EMBL/GenBank/DDBJ databases">
        <authorList>
            <person name="Varghese N."/>
            <person name="Submissions S."/>
        </authorList>
    </citation>
    <scope>NUCLEOTIDE SEQUENCE [LARGE SCALE GENOMIC DNA]</scope>
    <source>
        <strain evidence="8">CGMCC 1.12041</strain>
    </source>
</reference>
<dbReference type="Gene3D" id="2.40.30.170">
    <property type="match status" value="1"/>
</dbReference>
<dbReference type="GO" id="GO:0030288">
    <property type="term" value="C:outer membrane-bounded periplasmic space"/>
    <property type="evidence" value="ECO:0007669"/>
    <property type="project" value="TreeGrafter"/>
</dbReference>
<feature type="region of interest" description="Disordered" evidence="3">
    <location>
        <begin position="21"/>
        <end position="67"/>
    </location>
</feature>
<evidence type="ECO:0000313" key="7">
    <source>
        <dbReference type="EMBL" id="SFD30479.1"/>
    </source>
</evidence>
<dbReference type="Gene3D" id="1.10.287.470">
    <property type="entry name" value="Helix hairpin bin"/>
    <property type="match status" value="1"/>
</dbReference>
<dbReference type="STRING" id="1164594.SAMN05216204_12170"/>
<protein>
    <submittedName>
        <fullName evidence="7">Membrane fusion protein, cobalt-zinc-cadmium efflux system</fullName>
    </submittedName>
</protein>
<dbReference type="AlphaFoldDB" id="A0A1I1R844"/>
<dbReference type="GO" id="GO:0016020">
    <property type="term" value="C:membrane"/>
    <property type="evidence" value="ECO:0007669"/>
    <property type="project" value="InterPro"/>
</dbReference>
<feature type="domain" description="CzcB-like alpha-helical hairpin" evidence="4">
    <location>
        <begin position="142"/>
        <end position="197"/>
    </location>
</feature>
<keyword evidence="8" id="KW-1185">Reference proteome</keyword>
<dbReference type="Pfam" id="PF25975">
    <property type="entry name" value="CzcB_C"/>
    <property type="match status" value="1"/>
</dbReference>
<dbReference type="Gene3D" id="2.40.50.100">
    <property type="match status" value="1"/>
</dbReference>
<dbReference type="Pfam" id="PF25893">
    <property type="entry name" value="HH_CzcB"/>
    <property type="match status" value="1"/>
</dbReference>
<dbReference type="EMBL" id="FOLD01000021">
    <property type="protein sequence ID" value="SFD30479.1"/>
    <property type="molecule type" value="Genomic_DNA"/>
</dbReference>
<comment type="similarity">
    <text evidence="1">Belongs to the membrane fusion protein (MFP) (TC 8.A.1) family.</text>
</comment>
<evidence type="ECO:0000256" key="2">
    <source>
        <dbReference type="ARBA" id="ARBA00022448"/>
    </source>
</evidence>
<dbReference type="InterPro" id="IPR058648">
    <property type="entry name" value="HH_CzcB-like"/>
</dbReference>
<dbReference type="Gene3D" id="2.40.420.20">
    <property type="match status" value="1"/>
</dbReference>
<dbReference type="Proteomes" id="UP000198639">
    <property type="component" value="Unassembled WGS sequence"/>
</dbReference>
<proteinExistence type="inferred from homology"/>
<dbReference type="SUPFAM" id="SSF111369">
    <property type="entry name" value="HlyD-like secretion proteins"/>
    <property type="match status" value="1"/>
</dbReference>
<dbReference type="PANTHER" id="PTHR30097:SF4">
    <property type="entry name" value="SLR6042 PROTEIN"/>
    <property type="match status" value="1"/>
</dbReference>
<dbReference type="InterPro" id="IPR058649">
    <property type="entry name" value="CzcB_C"/>
</dbReference>
<evidence type="ECO:0000256" key="1">
    <source>
        <dbReference type="ARBA" id="ARBA00009477"/>
    </source>
</evidence>
<dbReference type="RefSeq" id="WP_091875746.1">
    <property type="nucleotide sequence ID" value="NZ_FOLD01000021.1"/>
</dbReference>
<dbReference type="InterPro" id="IPR006143">
    <property type="entry name" value="RND_pump_MFP"/>
</dbReference>
<feature type="domain" description="CzcB-like C-terminal circularly permuted SH3-like" evidence="6">
    <location>
        <begin position="326"/>
        <end position="386"/>
    </location>
</feature>
<gene>
    <name evidence="7" type="ORF">SAMN05216204_12170</name>
</gene>
<dbReference type="Pfam" id="PF25973">
    <property type="entry name" value="BSH_CzcB"/>
    <property type="match status" value="1"/>
</dbReference>
<name>A0A1I1R844_9BURK</name>
<evidence type="ECO:0000259" key="5">
    <source>
        <dbReference type="Pfam" id="PF25973"/>
    </source>
</evidence>
<dbReference type="OrthoDB" id="9768185at2"/>
<evidence type="ECO:0000259" key="6">
    <source>
        <dbReference type="Pfam" id="PF25975"/>
    </source>
</evidence>
<organism evidence="7 8">
    <name type="scientific">Massilia yuzhufengensis</name>
    <dbReference type="NCBI Taxonomy" id="1164594"/>
    <lineage>
        <taxon>Bacteria</taxon>
        <taxon>Pseudomonadati</taxon>
        <taxon>Pseudomonadota</taxon>
        <taxon>Betaproteobacteria</taxon>
        <taxon>Burkholderiales</taxon>
        <taxon>Oxalobacteraceae</taxon>
        <taxon>Telluria group</taxon>
        <taxon>Massilia</taxon>
    </lineage>
</organism>
<feature type="compositionally biased region" description="Basic and acidic residues" evidence="3">
    <location>
        <begin position="56"/>
        <end position="65"/>
    </location>
</feature>